<dbReference type="EMBL" id="JACHXA010000007">
    <property type="protein sequence ID" value="MBB3066149.1"/>
    <property type="molecule type" value="Genomic_DNA"/>
</dbReference>
<dbReference type="PRINTS" id="PR00080">
    <property type="entry name" value="SDRFAMILY"/>
</dbReference>
<keyword evidence="2" id="KW-0560">Oxidoreductase</keyword>
<evidence type="ECO:0000313" key="4">
    <source>
        <dbReference type="Proteomes" id="UP000581135"/>
    </source>
</evidence>
<gene>
    <name evidence="3" type="ORF">FHR98_002454</name>
</gene>
<evidence type="ECO:0000313" key="3">
    <source>
        <dbReference type="EMBL" id="MBB3066149.1"/>
    </source>
</evidence>
<evidence type="ECO:0000256" key="1">
    <source>
        <dbReference type="ARBA" id="ARBA00006484"/>
    </source>
</evidence>
<dbReference type="FunFam" id="3.40.50.720:FF:000084">
    <property type="entry name" value="Short-chain dehydrogenase reductase"/>
    <property type="match status" value="1"/>
</dbReference>
<name>A0A839SVT1_9PROT</name>
<dbReference type="GO" id="GO:0016616">
    <property type="term" value="F:oxidoreductase activity, acting on the CH-OH group of donors, NAD or NADP as acceptor"/>
    <property type="evidence" value="ECO:0007669"/>
    <property type="project" value="TreeGrafter"/>
</dbReference>
<sequence length="255" mass="27132">MKAFSLEGKTALVTGAGGGLGRAQVVALAEAGARVIATDLNIDTMEQVPTTRDGVDTEIIVRSLDVTDSDSIRDAVAFCDQHFEGIDILVNNAGLSRPGAALDYDLREFDITVQVNFRAVYEMSQHVCRSMIKRSMGGAIVNIASIGGMVVDGPISSAYDGTKAAVIQITKNFAVEMAGAGIRVNAIAPGYIDTEMTRRYLTDPTYFEHLTTAKIPMKRVGQPDEIAGAVVFLASAAASYITGHTLNVDGGWVIW</sequence>
<dbReference type="Proteomes" id="UP000581135">
    <property type="component" value="Unassembled WGS sequence"/>
</dbReference>
<dbReference type="Gene3D" id="3.40.50.720">
    <property type="entry name" value="NAD(P)-binding Rossmann-like Domain"/>
    <property type="match status" value="1"/>
</dbReference>
<dbReference type="SUPFAM" id="SSF51735">
    <property type="entry name" value="NAD(P)-binding Rossmann-fold domains"/>
    <property type="match status" value="1"/>
</dbReference>
<dbReference type="Pfam" id="PF13561">
    <property type="entry name" value="adh_short_C2"/>
    <property type="match status" value="1"/>
</dbReference>
<reference evidence="3 4" key="1">
    <citation type="submission" date="2020-08" db="EMBL/GenBank/DDBJ databases">
        <title>Genomic Encyclopedia of Type Strains, Phase III (KMG-III): the genomes of soil and plant-associated and newly described type strains.</title>
        <authorList>
            <person name="Whitman W."/>
        </authorList>
    </citation>
    <scope>NUCLEOTIDE SEQUENCE [LARGE SCALE GENOMIC DNA]</scope>
    <source>
        <strain evidence="3 4">CECT 8803</strain>
    </source>
</reference>
<dbReference type="InterPro" id="IPR036291">
    <property type="entry name" value="NAD(P)-bd_dom_sf"/>
</dbReference>
<comment type="caution">
    <text evidence="3">The sequence shown here is derived from an EMBL/GenBank/DDBJ whole genome shotgun (WGS) entry which is preliminary data.</text>
</comment>
<accession>A0A839SVT1</accession>
<organism evidence="3 4">
    <name type="scientific">Limibacillus halophilus</name>
    <dbReference type="NCBI Taxonomy" id="1579333"/>
    <lineage>
        <taxon>Bacteria</taxon>
        <taxon>Pseudomonadati</taxon>
        <taxon>Pseudomonadota</taxon>
        <taxon>Alphaproteobacteria</taxon>
        <taxon>Rhodospirillales</taxon>
        <taxon>Rhodovibrionaceae</taxon>
        <taxon>Limibacillus</taxon>
    </lineage>
</organism>
<protein>
    <submittedName>
        <fullName evidence="3">NAD(P)-dependent dehydrogenase (Short-subunit alcohol dehydrogenase family)</fullName>
    </submittedName>
</protein>
<dbReference type="PRINTS" id="PR00081">
    <property type="entry name" value="GDHRDH"/>
</dbReference>
<dbReference type="RefSeq" id="WP_183416975.1">
    <property type="nucleotide sequence ID" value="NZ_JACHXA010000007.1"/>
</dbReference>
<dbReference type="NCBIfam" id="NF005559">
    <property type="entry name" value="PRK07231.1"/>
    <property type="match status" value="1"/>
</dbReference>
<dbReference type="InterPro" id="IPR002347">
    <property type="entry name" value="SDR_fam"/>
</dbReference>
<keyword evidence="4" id="KW-1185">Reference proteome</keyword>
<dbReference type="AlphaFoldDB" id="A0A839SVT1"/>
<dbReference type="PANTHER" id="PTHR42760">
    <property type="entry name" value="SHORT-CHAIN DEHYDROGENASES/REDUCTASES FAMILY MEMBER"/>
    <property type="match status" value="1"/>
</dbReference>
<dbReference type="PANTHER" id="PTHR42760:SF115">
    <property type="entry name" value="3-OXOACYL-[ACYL-CARRIER-PROTEIN] REDUCTASE FABG"/>
    <property type="match status" value="1"/>
</dbReference>
<comment type="similarity">
    <text evidence="1">Belongs to the short-chain dehydrogenases/reductases (SDR) family.</text>
</comment>
<evidence type="ECO:0000256" key="2">
    <source>
        <dbReference type="ARBA" id="ARBA00023002"/>
    </source>
</evidence>
<proteinExistence type="inferred from homology"/>